<dbReference type="AlphaFoldDB" id="A0A1G2NVM6"/>
<organism evidence="1 2">
    <name type="scientific">Candidatus Taylorbacteria bacterium RIFCSPLOWO2_02_FULL_46_40</name>
    <dbReference type="NCBI Taxonomy" id="1802329"/>
    <lineage>
        <taxon>Bacteria</taxon>
        <taxon>Candidatus Tayloriibacteriota</taxon>
    </lineage>
</organism>
<evidence type="ECO:0000313" key="2">
    <source>
        <dbReference type="Proteomes" id="UP000176429"/>
    </source>
</evidence>
<accession>A0A1G2NVM6</accession>
<dbReference type="EMBL" id="MHSH01000054">
    <property type="protein sequence ID" value="OHA40093.1"/>
    <property type="molecule type" value="Genomic_DNA"/>
</dbReference>
<proteinExistence type="predicted"/>
<reference evidence="1 2" key="1">
    <citation type="journal article" date="2016" name="Nat. Commun.">
        <title>Thousands of microbial genomes shed light on interconnected biogeochemical processes in an aquifer system.</title>
        <authorList>
            <person name="Anantharaman K."/>
            <person name="Brown C.T."/>
            <person name="Hug L.A."/>
            <person name="Sharon I."/>
            <person name="Castelle C.J."/>
            <person name="Probst A.J."/>
            <person name="Thomas B.C."/>
            <person name="Singh A."/>
            <person name="Wilkins M.J."/>
            <person name="Karaoz U."/>
            <person name="Brodie E.L."/>
            <person name="Williams K.H."/>
            <person name="Hubbard S.S."/>
            <person name="Banfield J.F."/>
        </authorList>
    </citation>
    <scope>NUCLEOTIDE SEQUENCE [LARGE SCALE GENOMIC DNA]</scope>
</reference>
<sequence length="71" mass="7691">MIYQNRGSAIFVYKNREILGTPNVGVTPKRGRASAGVIQGSHSGVIFKNPEVIPGYGPVVKWYYAASVPII</sequence>
<evidence type="ECO:0000313" key="1">
    <source>
        <dbReference type="EMBL" id="OHA40093.1"/>
    </source>
</evidence>
<gene>
    <name evidence="1" type="ORF">A3H68_00590</name>
</gene>
<protein>
    <submittedName>
        <fullName evidence="1">Uncharacterized protein</fullName>
    </submittedName>
</protein>
<name>A0A1G2NVM6_9BACT</name>
<dbReference type="Proteomes" id="UP000176429">
    <property type="component" value="Unassembled WGS sequence"/>
</dbReference>
<comment type="caution">
    <text evidence="1">The sequence shown here is derived from an EMBL/GenBank/DDBJ whole genome shotgun (WGS) entry which is preliminary data.</text>
</comment>